<evidence type="ECO:0000256" key="1">
    <source>
        <dbReference type="SAM" id="MobiDB-lite"/>
    </source>
</evidence>
<accession>A0ABN3P6K0</accession>
<proteinExistence type="predicted"/>
<evidence type="ECO:0000313" key="3">
    <source>
        <dbReference type="Proteomes" id="UP001500274"/>
    </source>
</evidence>
<evidence type="ECO:0000313" key="2">
    <source>
        <dbReference type="EMBL" id="GAA2570563.1"/>
    </source>
</evidence>
<dbReference type="Proteomes" id="UP001500274">
    <property type="component" value="Unassembled WGS sequence"/>
</dbReference>
<sequence>MPFQLPNARRLAVPAPEPTSVEPDALTEEEQRLLDDPAFVADYIAWRERQR</sequence>
<protein>
    <submittedName>
        <fullName evidence="2">Uncharacterized protein</fullName>
    </submittedName>
</protein>
<dbReference type="RefSeq" id="WP_344226882.1">
    <property type="nucleotide sequence ID" value="NZ_BAAARI010000003.1"/>
</dbReference>
<feature type="region of interest" description="Disordered" evidence="1">
    <location>
        <begin position="1"/>
        <end position="22"/>
    </location>
</feature>
<reference evidence="2 3" key="1">
    <citation type="journal article" date="2019" name="Int. J. Syst. Evol. Microbiol.">
        <title>The Global Catalogue of Microorganisms (GCM) 10K type strain sequencing project: providing services to taxonomists for standard genome sequencing and annotation.</title>
        <authorList>
            <consortium name="The Broad Institute Genomics Platform"/>
            <consortium name="The Broad Institute Genome Sequencing Center for Infectious Disease"/>
            <person name="Wu L."/>
            <person name="Ma J."/>
        </authorList>
    </citation>
    <scope>NUCLEOTIDE SEQUENCE [LARGE SCALE GENOMIC DNA]</scope>
    <source>
        <strain evidence="2 3">JCM 16365</strain>
    </source>
</reference>
<gene>
    <name evidence="2" type="ORF">GCM10009862_06700</name>
</gene>
<name>A0ABN3P6K0_9MICO</name>
<comment type="caution">
    <text evidence="2">The sequence shown here is derived from an EMBL/GenBank/DDBJ whole genome shotgun (WGS) entry which is preliminary data.</text>
</comment>
<dbReference type="EMBL" id="BAAARI010000003">
    <property type="protein sequence ID" value="GAA2570563.1"/>
    <property type="molecule type" value="Genomic_DNA"/>
</dbReference>
<keyword evidence="3" id="KW-1185">Reference proteome</keyword>
<organism evidence="2 3">
    <name type="scientific">Microbacterium binotii</name>
    <dbReference type="NCBI Taxonomy" id="462710"/>
    <lineage>
        <taxon>Bacteria</taxon>
        <taxon>Bacillati</taxon>
        <taxon>Actinomycetota</taxon>
        <taxon>Actinomycetes</taxon>
        <taxon>Micrococcales</taxon>
        <taxon>Microbacteriaceae</taxon>
        <taxon>Microbacterium</taxon>
    </lineage>
</organism>